<dbReference type="EMBL" id="LUEZ02000055">
    <property type="protein sequence ID" value="RDB21438.1"/>
    <property type="molecule type" value="Genomic_DNA"/>
</dbReference>
<protein>
    <recommendedName>
        <fullName evidence="4">Secreted protein</fullName>
    </recommendedName>
</protein>
<dbReference type="AlphaFoldDB" id="A0A369JHT9"/>
<evidence type="ECO:0008006" key="4">
    <source>
        <dbReference type="Google" id="ProtNLM"/>
    </source>
</evidence>
<keyword evidence="3" id="KW-1185">Reference proteome</keyword>
<dbReference type="InParanoid" id="A0A369JHT9"/>
<keyword evidence="1" id="KW-0732">Signal</keyword>
<feature type="signal peptide" evidence="1">
    <location>
        <begin position="1"/>
        <end position="30"/>
    </location>
</feature>
<dbReference type="Proteomes" id="UP000076154">
    <property type="component" value="Unassembled WGS sequence"/>
</dbReference>
<evidence type="ECO:0000313" key="2">
    <source>
        <dbReference type="EMBL" id="RDB21438.1"/>
    </source>
</evidence>
<sequence>MLSMNVMVKIHFSLFITSFIANLVCLLCHSEVLDGSPARYQVSRCLQVPVLNNEQTDGGAPMGRFGILRHIWEP</sequence>
<name>A0A369JHT9_HYPMA</name>
<feature type="chain" id="PRO_5016629172" description="Secreted protein" evidence="1">
    <location>
        <begin position="31"/>
        <end position="74"/>
    </location>
</feature>
<proteinExistence type="predicted"/>
<evidence type="ECO:0000256" key="1">
    <source>
        <dbReference type="SAM" id="SignalP"/>
    </source>
</evidence>
<evidence type="ECO:0000313" key="3">
    <source>
        <dbReference type="Proteomes" id="UP000076154"/>
    </source>
</evidence>
<organism evidence="2 3">
    <name type="scientific">Hypsizygus marmoreus</name>
    <name type="common">White beech mushroom</name>
    <name type="synonym">Agaricus marmoreus</name>
    <dbReference type="NCBI Taxonomy" id="39966"/>
    <lineage>
        <taxon>Eukaryota</taxon>
        <taxon>Fungi</taxon>
        <taxon>Dikarya</taxon>
        <taxon>Basidiomycota</taxon>
        <taxon>Agaricomycotina</taxon>
        <taxon>Agaricomycetes</taxon>
        <taxon>Agaricomycetidae</taxon>
        <taxon>Agaricales</taxon>
        <taxon>Tricholomatineae</taxon>
        <taxon>Lyophyllaceae</taxon>
        <taxon>Hypsizygus</taxon>
    </lineage>
</organism>
<gene>
    <name evidence="2" type="ORF">Hypma_011879</name>
</gene>
<accession>A0A369JHT9</accession>
<reference evidence="2" key="1">
    <citation type="submission" date="2018-04" db="EMBL/GenBank/DDBJ databases">
        <title>Whole genome sequencing of Hypsizygus marmoreus.</title>
        <authorList>
            <person name="Choi I.-G."/>
            <person name="Min B."/>
            <person name="Kim J.-G."/>
            <person name="Kim S."/>
            <person name="Oh Y.-L."/>
            <person name="Kong W.-S."/>
            <person name="Park H."/>
            <person name="Jeong J."/>
            <person name="Song E.-S."/>
        </authorList>
    </citation>
    <scope>NUCLEOTIDE SEQUENCE [LARGE SCALE GENOMIC DNA]</scope>
    <source>
        <strain evidence="2">51987-8</strain>
    </source>
</reference>
<comment type="caution">
    <text evidence="2">The sequence shown here is derived from an EMBL/GenBank/DDBJ whole genome shotgun (WGS) entry which is preliminary data.</text>
</comment>